<dbReference type="CDD" id="cd00201">
    <property type="entry name" value="WW"/>
    <property type="match status" value="1"/>
</dbReference>
<keyword evidence="5" id="KW-1185">Reference proteome</keyword>
<feature type="region of interest" description="Disordered" evidence="2">
    <location>
        <begin position="332"/>
        <end position="351"/>
    </location>
</feature>
<feature type="region of interest" description="Disordered" evidence="2">
    <location>
        <begin position="551"/>
        <end position="618"/>
    </location>
</feature>
<evidence type="ECO:0000259" key="3">
    <source>
        <dbReference type="PROSITE" id="PS50020"/>
    </source>
</evidence>
<dbReference type="SUPFAM" id="SSF51045">
    <property type="entry name" value="WW domain"/>
    <property type="match status" value="1"/>
</dbReference>
<feature type="compositionally biased region" description="Basic and acidic residues" evidence="2">
    <location>
        <begin position="764"/>
        <end position="780"/>
    </location>
</feature>
<feature type="compositionally biased region" description="Basic and acidic residues" evidence="2">
    <location>
        <begin position="1"/>
        <end position="10"/>
    </location>
</feature>
<dbReference type="PANTHER" id="PTHR37028:SF4">
    <property type="entry name" value="ALMS MOTIF DOMAIN-CONTAINING PROTEIN"/>
    <property type="match status" value="1"/>
</dbReference>
<dbReference type="PROSITE" id="PS50020">
    <property type="entry name" value="WW_DOMAIN_2"/>
    <property type="match status" value="1"/>
</dbReference>
<feature type="region of interest" description="Disordered" evidence="2">
    <location>
        <begin position="246"/>
        <end position="273"/>
    </location>
</feature>
<keyword evidence="1" id="KW-0175">Coiled coil</keyword>
<comment type="caution">
    <text evidence="4">The sequence shown here is derived from an EMBL/GenBank/DDBJ whole genome shotgun (WGS) entry which is preliminary data.</text>
</comment>
<protein>
    <recommendedName>
        <fullName evidence="3">WW domain-containing protein</fullName>
    </recommendedName>
</protein>
<dbReference type="AlphaFoldDB" id="A0A9W7LG23"/>
<dbReference type="Gene3D" id="2.20.70.10">
    <property type="match status" value="1"/>
</dbReference>
<feature type="compositionally biased region" description="Low complexity" evidence="2">
    <location>
        <begin position="35"/>
        <end position="49"/>
    </location>
</feature>
<feature type="compositionally biased region" description="Basic and acidic residues" evidence="2">
    <location>
        <begin position="264"/>
        <end position="273"/>
    </location>
</feature>
<evidence type="ECO:0000256" key="2">
    <source>
        <dbReference type="SAM" id="MobiDB-lite"/>
    </source>
</evidence>
<dbReference type="InterPro" id="IPR036020">
    <property type="entry name" value="WW_dom_sf"/>
</dbReference>
<reference evidence="5" key="1">
    <citation type="journal article" date="2023" name="Commun. Biol.">
        <title>Genome analysis of Parmales, the sister group of diatoms, reveals the evolutionary specialization of diatoms from phago-mixotrophs to photoautotrophs.</title>
        <authorList>
            <person name="Ban H."/>
            <person name="Sato S."/>
            <person name="Yoshikawa S."/>
            <person name="Yamada K."/>
            <person name="Nakamura Y."/>
            <person name="Ichinomiya M."/>
            <person name="Sato N."/>
            <person name="Blanc-Mathieu R."/>
            <person name="Endo H."/>
            <person name="Kuwata A."/>
            <person name="Ogata H."/>
        </authorList>
    </citation>
    <scope>NUCLEOTIDE SEQUENCE [LARGE SCALE GENOMIC DNA]</scope>
</reference>
<gene>
    <name evidence="4" type="ORF">TrCOL_g11161</name>
</gene>
<feature type="compositionally biased region" description="Polar residues" evidence="2">
    <location>
        <begin position="147"/>
        <end position="159"/>
    </location>
</feature>
<feature type="coiled-coil region" evidence="1">
    <location>
        <begin position="216"/>
        <end position="243"/>
    </location>
</feature>
<evidence type="ECO:0000313" key="5">
    <source>
        <dbReference type="Proteomes" id="UP001165065"/>
    </source>
</evidence>
<accession>A0A9W7LG23</accession>
<feature type="domain" description="WW" evidence="3">
    <location>
        <begin position="662"/>
        <end position="689"/>
    </location>
</feature>
<dbReference type="OrthoDB" id="206974at2759"/>
<sequence length="790" mass="88572">MIMRDGKRYSAEPNELDLLDSLAGGDGQNEENLLTDDPPSTNEPSTPSNIVTWPQNIKRGNDGQLSSNKKSSPVHTKSLYNDAKRRQQRLDEKRIEQARMETAGMFKPNLMTSGKKKGRAEMLERSLNGNNPMSPAKQPDTPEAKSTIGTTVQSKNKASPHQRMFDRSRQINMKKQERIRKQYEIEAAINTFKPTIYTSPGANKGRLATETSGSVFDRLDRRAEKIRKKKEDLARELTAQQCSFSPNVNKKVGNHGVGSRRLSLKNDKEHHTPSKVNTKELTSRLYNPKHLEETAKRKEQLKIEYETKECTYQPKIMKPGHDVTYGVTTTTLSLSSPPATRSNDETKTTPTTTAVVSPVRQEEACLRLYDKANSQNKQFEAWREEAKVKNLTECTFAPNLSDSTRKVQGKLGLRAAKDVFERLTQKEKKVFLRAKDPNLTFTPKINEKKLIDPDSELAALTQMPLGERFDRLYQQGVDRIEKKRLLPKDESKAIKKKLEDEELKNCTFKPKTTWKKVFGQNMGSYNEIEMNEAGSFEFSDNDNDMEFHVGEEDEWEEEEVEVPDESGGEGEEEEGEEGEGEGGEEEVGEMTAGLVDILGEMRDIAGSDLDDEEEEQQVQLEVEPASELAAENVLEAVPEPAAEPVTEDLLDFGITDQSAEEWVESQDEHGNVYYTNSTTGETSWTQGQANNDALETQVFEYDTELTNDEGGATDLLGLEAAAADLRLSDNTNEGKLSPGSIDILGGGLNDNDFHYEEEEGAAADFEHVADHTKSHDKMESASDVSENPFF</sequence>
<dbReference type="InterPro" id="IPR001202">
    <property type="entry name" value="WW_dom"/>
</dbReference>
<dbReference type="Proteomes" id="UP001165065">
    <property type="component" value="Unassembled WGS sequence"/>
</dbReference>
<feature type="region of interest" description="Disordered" evidence="2">
    <location>
        <begin position="760"/>
        <end position="790"/>
    </location>
</feature>
<proteinExistence type="predicted"/>
<organism evidence="4 5">
    <name type="scientific">Triparma columacea</name>
    <dbReference type="NCBI Taxonomy" id="722753"/>
    <lineage>
        <taxon>Eukaryota</taxon>
        <taxon>Sar</taxon>
        <taxon>Stramenopiles</taxon>
        <taxon>Ochrophyta</taxon>
        <taxon>Bolidophyceae</taxon>
        <taxon>Parmales</taxon>
        <taxon>Triparmaceae</taxon>
        <taxon>Triparma</taxon>
    </lineage>
</organism>
<evidence type="ECO:0000313" key="4">
    <source>
        <dbReference type="EMBL" id="GMI48763.1"/>
    </source>
</evidence>
<dbReference type="EMBL" id="BRYA01000425">
    <property type="protein sequence ID" value="GMI48763.1"/>
    <property type="molecule type" value="Genomic_DNA"/>
</dbReference>
<feature type="compositionally biased region" description="Acidic residues" evidence="2">
    <location>
        <begin position="551"/>
        <end position="588"/>
    </location>
</feature>
<evidence type="ECO:0000256" key="1">
    <source>
        <dbReference type="SAM" id="Coils"/>
    </source>
</evidence>
<name>A0A9W7LG23_9STRA</name>
<feature type="compositionally biased region" description="Polar residues" evidence="2">
    <location>
        <begin position="63"/>
        <end position="79"/>
    </location>
</feature>
<feature type="region of interest" description="Disordered" evidence="2">
    <location>
        <begin position="1"/>
        <end position="87"/>
    </location>
</feature>
<feature type="region of interest" description="Disordered" evidence="2">
    <location>
        <begin position="126"/>
        <end position="165"/>
    </location>
</feature>
<dbReference type="PANTHER" id="PTHR37028">
    <property type="entry name" value="UNNAMED PRODUCT-RELATED"/>
    <property type="match status" value="1"/>
</dbReference>